<keyword evidence="1" id="KW-0732">Signal</keyword>
<sequence>MAVRVWIVTLCSVALMGCATSSRVPANMCRFEWPGAWSPWRELLGASVSFELDDGKLARGEVTRVEFFPSTEIEIRTSNVKGG</sequence>
<comment type="caution">
    <text evidence="2">The sequence shown here is derived from an EMBL/GenBank/DDBJ whole genome shotgun (WGS) entry which is preliminary data.</text>
</comment>
<proteinExistence type="predicted"/>
<feature type="non-terminal residue" evidence="2">
    <location>
        <position position="83"/>
    </location>
</feature>
<reference evidence="2" key="2">
    <citation type="journal article" date="2021" name="Microbiome">
        <title>Successional dynamics and alternative stable states in a saline activated sludge microbial community over 9 years.</title>
        <authorList>
            <person name="Wang Y."/>
            <person name="Ye J."/>
            <person name="Ju F."/>
            <person name="Liu L."/>
            <person name="Boyd J.A."/>
            <person name="Deng Y."/>
            <person name="Parks D.H."/>
            <person name="Jiang X."/>
            <person name="Yin X."/>
            <person name="Woodcroft B.J."/>
            <person name="Tyson G.W."/>
            <person name="Hugenholtz P."/>
            <person name="Polz M.F."/>
            <person name="Zhang T."/>
        </authorList>
    </citation>
    <scope>NUCLEOTIDE SEQUENCE</scope>
    <source>
        <strain evidence="2">HKST-UBA02</strain>
    </source>
</reference>
<dbReference type="AlphaFoldDB" id="A0A956SIC1"/>
<reference evidence="2" key="1">
    <citation type="submission" date="2020-04" db="EMBL/GenBank/DDBJ databases">
        <authorList>
            <person name="Zhang T."/>
        </authorList>
    </citation>
    <scope>NUCLEOTIDE SEQUENCE</scope>
    <source>
        <strain evidence="2">HKST-UBA02</strain>
    </source>
</reference>
<dbReference type="PROSITE" id="PS51257">
    <property type="entry name" value="PROKAR_LIPOPROTEIN"/>
    <property type="match status" value="1"/>
</dbReference>
<gene>
    <name evidence="2" type="ORF">KDA27_26555</name>
</gene>
<accession>A0A956SIC1</accession>
<feature type="signal peptide" evidence="1">
    <location>
        <begin position="1"/>
        <end position="26"/>
    </location>
</feature>
<dbReference type="EMBL" id="JAGQHS010000329">
    <property type="protein sequence ID" value="MCA9759383.1"/>
    <property type="molecule type" value="Genomic_DNA"/>
</dbReference>
<protein>
    <submittedName>
        <fullName evidence="2">Uncharacterized protein</fullName>
    </submittedName>
</protein>
<feature type="chain" id="PRO_5037903655" evidence="1">
    <location>
        <begin position="27"/>
        <end position="83"/>
    </location>
</feature>
<evidence type="ECO:0000313" key="2">
    <source>
        <dbReference type="EMBL" id="MCA9759383.1"/>
    </source>
</evidence>
<dbReference type="Proteomes" id="UP000739538">
    <property type="component" value="Unassembled WGS sequence"/>
</dbReference>
<evidence type="ECO:0000256" key="1">
    <source>
        <dbReference type="SAM" id="SignalP"/>
    </source>
</evidence>
<evidence type="ECO:0000313" key="3">
    <source>
        <dbReference type="Proteomes" id="UP000739538"/>
    </source>
</evidence>
<name>A0A956SIC1_UNCEI</name>
<organism evidence="2 3">
    <name type="scientific">Eiseniibacteriota bacterium</name>
    <dbReference type="NCBI Taxonomy" id="2212470"/>
    <lineage>
        <taxon>Bacteria</taxon>
        <taxon>Candidatus Eiseniibacteriota</taxon>
    </lineage>
</organism>